<reference evidence="11" key="1">
    <citation type="submission" date="2012-05" db="EMBL/GenBank/DDBJ databases">
        <title>Whole Genome Assembly of Lutzomyia longipalpis.</title>
        <authorList>
            <person name="Richards S."/>
            <person name="Qu C."/>
            <person name="Dillon R."/>
            <person name="Worley K."/>
            <person name="Scherer S."/>
            <person name="Batterton M."/>
            <person name="Taylor A."/>
            <person name="Hawes A."/>
            <person name="Hernandez B."/>
            <person name="Kovar C."/>
            <person name="Mandapat C."/>
            <person name="Pham C."/>
            <person name="Qu C."/>
            <person name="Jing C."/>
            <person name="Bess C."/>
            <person name="Bandaranaike D."/>
            <person name="Ngo D."/>
            <person name="Ongeri F."/>
            <person name="Arias F."/>
            <person name="Lara F."/>
            <person name="Weissenberger G."/>
            <person name="Kamau G."/>
            <person name="Han H."/>
            <person name="Shen H."/>
            <person name="Dinh H."/>
            <person name="Khalil I."/>
            <person name="Jones J."/>
            <person name="Shafer J."/>
            <person name="Jayaseelan J."/>
            <person name="Quiroz J."/>
            <person name="Blankenburg K."/>
            <person name="Nguyen L."/>
            <person name="Jackson L."/>
            <person name="Francisco L."/>
            <person name="Tang L.-Y."/>
            <person name="Pu L.-L."/>
            <person name="Perales L."/>
            <person name="Lorensuhewa L."/>
            <person name="Munidasa M."/>
            <person name="Coyle M."/>
            <person name="Taylor M."/>
            <person name="Puazo M."/>
            <person name="Firestine M."/>
            <person name="Scheel M."/>
            <person name="Javaid M."/>
            <person name="Wang M."/>
            <person name="Li M."/>
            <person name="Tabassum N."/>
            <person name="Saada N."/>
            <person name="Osuji N."/>
            <person name="Aqrawi P."/>
            <person name="Fu Q."/>
            <person name="Thornton R."/>
            <person name="Raj R."/>
            <person name="Goodspeed R."/>
            <person name="Mata R."/>
            <person name="Najjar R."/>
            <person name="Gubbala S."/>
            <person name="Lee S."/>
            <person name="Denson S."/>
            <person name="Patil S."/>
            <person name="Macmil S."/>
            <person name="Qi S."/>
            <person name="Matskevitch T."/>
            <person name="Palculict T."/>
            <person name="Mathew T."/>
            <person name="Vee V."/>
            <person name="Velamala V."/>
            <person name="Korchina V."/>
            <person name="Cai W."/>
            <person name="Liu W."/>
            <person name="Dai W."/>
            <person name="Zou X."/>
            <person name="Zhu Y."/>
            <person name="Zhang Y."/>
            <person name="Wu Y.-Q."/>
            <person name="Xin Y."/>
            <person name="Nazarath L."/>
            <person name="Kovar C."/>
            <person name="Han Y."/>
            <person name="Muzny D."/>
            <person name="Gibbs R."/>
        </authorList>
    </citation>
    <scope>NUCLEOTIDE SEQUENCE [LARGE SCALE GENOMIC DNA]</scope>
    <source>
        <strain evidence="11">Jacobina</strain>
    </source>
</reference>
<dbReference type="InterPro" id="IPR052192">
    <property type="entry name" value="Insect_Ionotropic_Sensory_Rcpt"/>
</dbReference>
<feature type="transmembrane region" description="Helical" evidence="8">
    <location>
        <begin position="321"/>
        <end position="343"/>
    </location>
</feature>
<proteinExistence type="predicted"/>
<keyword evidence="11" id="KW-1185">Reference proteome</keyword>
<dbReference type="EMBL" id="GITU01004953">
    <property type="protein sequence ID" value="MBC1173656.1"/>
    <property type="molecule type" value="Transcribed_RNA"/>
</dbReference>
<dbReference type="EMBL" id="AJWK01024067">
    <property type="status" value="NOT_ANNOTATED_CDS"/>
    <property type="molecule type" value="Genomic_DNA"/>
</dbReference>
<evidence type="ECO:0000256" key="2">
    <source>
        <dbReference type="ARBA" id="ARBA00022475"/>
    </source>
</evidence>
<evidence type="ECO:0000256" key="8">
    <source>
        <dbReference type="SAM" id="Phobius"/>
    </source>
</evidence>
<keyword evidence="3 8" id="KW-0812">Transmembrane</keyword>
<evidence type="ECO:0000313" key="9">
    <source>
        <dbReference type="EMBL" id="MBC1173656.1"/>
    </source>
</evidence>
<dbReference type="GO" id="GO:0005886">
    <property type="term" value="C:plasma membrane"/>
    <property type="evidence" value="ECO:0007669"/>
    <property type="project" value="UniProtKB-SubCell"/>
</dbReference>
<dbReference type="PANTHER" id="PTHR42643">
    <property type="entry name" value="IONOTROPIC RECEPTOR 20A-RELATED"/>
    <property type="match status" value="1"/>
</dbReference>
<evidence type="ECO:0000313" key="11">
    <source>
        <dbReference type="Proteomes" id="UP000092461"/>
    </source>
</evidence>
<evidence type="ECO:0000256" key="1">
    <source>
        <dbReference type="ARBA" id="ARBA00004651"/>
    </source>
</evidence>
<dbReference type="EMBL" id="AJWK01024068">
    <property type="status" value="NOT_ANNOTATED_CDS"/>
    <property type="molecule type" value="Genomic_DNA"/>
</dbReference>
<dbReference type="SUPFAM" id="SSF53850">
    <property type="entry name" value="Periplasmic binding protein-like II"/>
    <property type="match status" value="1"/>
</dbReference>
<evidence type="ECO:0000256" key="4">
    <source>
        <dbReference type="ARBA" id="ARBA00022989"/>
    </source>
</evidence>
<evidence type="ECO:0000313" key="10">
    <source>
        <dbReference type="EnsemblMetazoa" id="LLOJ007249-PA"/>
    </source>
</evidence>
<dbReference type="AlphaFoldDB" id="A0A1B0CQV0"/>
<sequence>MDNGTVTGTLGDVVYKKTDLSFNNRFVMKYKSDVEFLYAIMTDQFCLFAPKAQLKPKWLAIFKCFTVDVWSLFVVVNLICGFVRYGIKCWEELLRWRKGKTHPLSRILFETWNIMMSSPSILLPRRSAERSFVGFCLLMNVIFTGTFQGSLVTSISTPTSYKDMNTMQEVDESGLLIFMPSEGFMDIFGDGGSKVLESLKSKMRFREREEFDRVIADDRPVFISRMSDSTLNIEREYTKPDGTPAYHVVKECPRNYHMSYIVRRGWAFSTLFNTILSRLREAGFINMWYKSTENAILMHKRITDRRQNSLKPFNLEDMQTAFFILVLGLTGCTFISKVAFSYATVVYT</sequence>
<reference evidence="10" key="3">
    <citation type="submission" date="2020-05" db="UniProtKB">
        <authorList>
            <consortium name="EnsemblMetazoa"/>
        </authorList>
    </citation>
    <scope>IDENTIFICATION</scope>
    <source>
        <strain evidence="10">Jacobina</strain>
    </source>
</reference>
<dbReference type="Proteomes" id="UP000092461">
    <property type="component" value="Unassembled WGS sequence"/>
</dbReference>
<dbReference type="EnsemblMetazoa" id="LLOJ007249-RA">
    <property type="protein sequence ID" value="LLOJ007249-PA"/>
    <property type="gene ID" value="LLOJ007249"/>
</dbReference>
<dbReference type="VEuPathDB" id="VectorBase:LLOJ007249"/>
<keyword evidence="2" id="KW-1003">Cell membrane</keyword>
<reference evidence="9" key="2">
    <citation type="journal article" date="2020" name="BMC">
        <title>Leishmania infection induces a limited differential gene expression in the sand fly midgut.</title>
        <authorList>
            <person name="Coutinho-Abreu I.V."/>
            <person name="Serafim T.D."/>
            <person name="Meneses C."/>
            <person name="Kamhawi S."/>
            <person name="Oliveira F."/>
            <person name="Valenzuela J.G."/>
        </authorList>
    </citation>
    <scope>NUCLEOTIDE SEQUENCE</scope>
    <source>
        <strain evidence="9">Jacobina</strain>
        <tissue evidence="9">Midgut</tissue>
    </source>
</reference>
<feature type="transmembrane region" description="Helical" evidence="8">
    <location>
        <begin position="69"/>
        <end position="87"/>
    </location>
</feature>
<evidence type="ECO:0000256" key="3">
    <source>
        <dbReference type="ARBA" id="ARBA00022692"/>
    </source>
</evidence>
<keyword evidence="4 8" id="KW-1133">Transmembrane helix</keyword>
<organism evidence="10 11">
    <name type="scientific">Lutzomyia longipalpis</name>
    <name type="common">Sand fly</name>
    <dbReference type="NCBI Taxonomy" id="7200"/>
    <lineage>
        <taxon>Eukaryota</taxon>
        <taxon>Metazoa</taxon>
        <taxon>Ecdysozoa</taxon>
        <taxon>Arthropoda</taxon>
        <taxon>Hexapoda</taxon>
        <taxon>Insecta</taxon>
        <taxon>Pterygota</taxon>
        <taxon>Neoptera</taxon>
        <taxon>Endopterygota</taxon>
        <taxon>Diptera</taxon>
        <taxon>Nematocera</taxon>
        <taxon>Psychodoidea</taxon>
        <taxon>Psychodidae</taxon>
        <taxon>Lutzomyia</taxon>
        <taxon>Lutzomyia</taxon>
    </lineage>
</organism>
<accession>A0A1B0CQV0</accession>
<dbReference type="Gene3D" id="1.10.287.70">
    <property type="match status" value="1"/>
</dbReference>
<dbReference type="VEuPathDB" id="VectorBase:LLONM1_007348"/>
<name>A0A1B0CQV0_LUTLO</name>
<dbReference type="PANTHER" id="PTHR42643:SF31">
    <property type="entry name" value="IONOTROPIC RECEPTOR 68B-RELATED"/>
    <property type="match status" value="1"/>
</dbReference>
<keyword evidence="7" id="KW-0325">Glycoprotein</keyword>
<evidence type="ECO:0000256" key="7">
    <source>
        <dbReference type="ARBA" id="ARBA00023180"/>
    </source>
</evidence>
<evidence type="ECO:0000256" key="6">
    <source>
        <dbReference type="ARBA" id="ARBA00023170"/>
    </source>
</evidence>
<comment type="subcellular location">
    <subcellularLocation>
        <location evidence="1">Cell membrane</location>
        <topology evidence="1">Multi-pass membrane protein</topology>
    </subcellularLocation>
</comment>
<keyword evidence="6 9" id="KW-0675">Receptor</keyword>
<keyword evidence="5 8" id="KW-0472">Membrane</keyword>
<evidence type="ECO:0000256" key="5">
    <source>
        <dbReference type="ARBA" id="ARBA00023136"/>
    </source>
</evidence>
<protein>
    <submittedName>
        <fullName evidence="9">Putative ionotropic receptor 10a</fullName>
    </submittedName>
</protein>